<reference evidence="3 4" key="1">
    <citation type="journal article" date="2023" name="Life. Sci Alliance">
        <title>Evolutionary insights into 3D genome organization and epigenetic landscape of Vigna mungo.</title>
        <authorList>
            <person name="Junaid A."/>
            <person name="Singh B."/>
            <person name="Bhatia S."/>
        </authorList>
    </citation>
    <scope>NUCLEOTIDE SEQUENCE [LARGE SCALE GENOMIC DNA]</scope>
    <source>
        <strain evidence="3">Urdbean</strain>
    </source>
</reference>
<dbReference type="InterPro" id="IPR029061">
    <property type="entry name" value="THDP-binding"/>
</dbReference>
<organism evidence="3 4">
    <name type="scientific">Vigna mungo</name>
    <name type="common">Black gram</name>
    <name type="synonym">Phaseolus mungo</name>
    <dbReference type="NCBI Taxonomy" id="3915"/>
    <lineage>
        <taxon>Eukaryota</taxon>
        <taxon>Viridiplantae</taxon>
        <taxon>Streptophyta</taxon>
        <taxon>Embryophyta</taxon>
        <taxon>Tracheophyta</taxon>
        <taxon>Spermatophyta</taxon>
        <taxon>Magnoliopsida</taxon>
        <taxon>eudicotyledons</taxon>
        <taxon>Gunneridae</taxon>
        <taxon>Pentapetalae</taxon>
        <taxon>rosids</taxon>
        <taxon>fabids</taxon>
        <taxon>Fabales</taxon>
        <taxon>Fabaceae</taxon>
        <taxon>Papilionoideae</taxon>
        <taxon>50 kb inversion clade</taxon>
        <taxon>NPAAA clade</taxon>
        <taxon>indigoferoid/millettioid clade</taxon>
        <taxon>Phaseoleae</taxon>
        <taxon>Vigna</taxon>
    </lineage>
</organism>
<dbReference type="PANTHER" id="PTHR42916">
    <property type="entry name" value="2-SUCCINYL-5-ENOLPYRUVYL-6-HYDROXY-3-CYCLOHEXENE-1-CARBOXYLATE SYNTHASE"/>
    <property type="match status" value="1"/>
</dbReference>
<gene>
    <name evidence="3" type="ORF">V8G54_026756</name>
</gene>
<dbReference type="PANTHER" id="PTHR42916:SF1">
    <property type="entry name" value="PROTEIN PHYLLO, CHLOROPLASTIC"/>
    <property type="match status" value="1"/>
</dbReference>
<evidence type="ECO:0000313" key="3">
    <source>
        <dbReference type="EMBL" id="WVZ00687.1"/>
    </source>
</evidence>
<accession>A0AAQ3N0Z7</accession>
<keyword evidence="1" id="KW-0732">Signal</keyword>
<feature type="signal peptide" evidence="1">
    <location>
        <begin position="1"/>
        <end position="21"/>
    </location>
</feature>
<dbReference type="GO" id="GO:0003824">
    <property type="term" value="F:catalytic activity"/>
    <property type="evidence" value="ECO:0007669"/>
    <property type="project" value="InterPro"/>
</dbReference>
<evidence type="ECO:0000256" key="1">
    <source>
        <dbReference type="SAM" id="SignalP"/>
    </source>
</evidence>
<protein>
    <recommendedName>
        <fullName evidence="2">Thiamine pyrophosphate enzyme TPP-binding domain-containing protein</fullName>
    </recommendedName>
</protein>
<feature type="domain" description="Thiamine pyrophosphate enzyme TPP-binding" evidence="2">
    <location>
        <begin position="55"/>
        <end position="137"/>
    </location>
</feature>
<dbReference type="Pfam" id="PF02775">
    <property type="entry name" value="TPP_enzyme_C"/>
    <property type="match status" value="1"/>
</dbReference>
<dbReference type="InterPro" id="IPR011766">
    <property type="entry name" value="TPP_enzyme_TPP-bd"/>
</dbReference>
<proteinExistence type="predicted"/>
<dbReference type="SUPFAM" id="SSF52518">
    <property type="entry name" value="Thiamin diphosphate-binding fold (THDP-binding)"/>
    <property type="match status" value="1"/>
</dbReference>
<sequence>MLMEMVVEVAQLVVMVILAEAMVDTANFECKVYLKTPKTWLNPNVKNFPQDTNVDIPVLCVIGDISLLHDTNGLAILNQRKLRKPMTILVVNNHGGAIFSNLPLADKVETSIMHQYFYTSHNISIRELCMAHGTEATSSVILAGIHAFSKLVGTCVWDAEHAVPFVAKLRLILELGVP</sequence>
<feature type="chain" id="PRO_5042984901" description="Thiamine pyrophosphate enzyme TPP-binding domain-containing protein" evidence="1">
    <location>
        <begin position="22"/>
        <end position="178"/>
    </location>
</feature>
<name>A0AAQ3N0Z7_VIGMU</name>
<dbReference type="EMBL" id="CP144693">
    <property type="protein sequence ID" value="WVZ00687.1"/>
    <property type="molecule type" value="Genomic_DNA"/>
</dbReference>
<dbReference type="Gene3D" id="3.40.50.970">
    <property type="match status" value="1"/>
</dbReference>
<keyword evidence="4" id="KW-1185">Reference proteome</keyword>
<dbReference type="AlphaFoldDB" id="A0AAQ3N0Z7"/>
<evidence type="ECO:0000313" key="4">
    <source>
        <dbReference type="Proteomes" id="UP001374535"/>
    </source>
</evidence>
<dbReference type="GO" id="GO:0030976">
    <property type="term" value="F:thiamine pyrophosphate binding"/>
    <property type="evidence" value="ECO:0007669"/>
    <property type="project" value="InterPro"/>
</dbReference>
<dbReference type="Proteomes" id="UP001374535">
    <property type="component" value="Chromosome 8"/>
</dbReference>
<evidence type="ECO:0000259" key="2">
    <source>
        <dbReference type="Pfam" id="PF02775"/>
    </source>
</evidence>